<protein>
    <submittedName>
        <fullName evidence="2">Aminoglycoside phosphotransferase (APT) family kinase protein</fullName>
    </submittedName>
</protein>
<dbReference type="AlphaFoldDB" id="A0A7W7M2X9"/>
<dbReference type="Pfam" id="PF01636">
    <property type="entry name" value="APH"/>
    <property type="match status" value="1"/>
</dbReference>
<dbReference type="GO" id="GO:0016301">
    <property type="term" value="F:kinase activity"/>
    <property type="evidence" value="ECO:0007669"/>
    <property type="project" value="UniProtKB-KW"/>
</dbReference>
<dbReference type="Gene3D" id="3.90.1200.10">
    <property type="match status" value="1"/>
</dbReference>
<keyword evidence="2" id="KW-0808">Transferase</keyword>
<feature type="domain" description="Aminoglycoside phosphotransferase" evidence="1">
    <location>
        <begin position="51"/>
        <end position="282"/>
    </location>
</feature>
<keyword evidence="2" id="KW-0418">Kinase</keyword>
<organism evidence="2 3">
    <name type="scientific">Streptomyces griseomycini</name>
    <dbReference type="NCBI Taxonomy" id="66895"/>
    <lineage>
        <taxon>Bacteria</taxon>
        <taxon>Bacillati</taxon>
        <taxon>Actinomycetota</taxon>
        <taxon>Actinomycetes</taxon>
        <taxon>Kitasatosporales</taxon>
        <taxon>Streptomycetaceae</taxon>
        <taxon>Streptomyces</taxon>
    </lineage>
</organism>
<dbReference type="SUPFAM" id="SSF56112">
    <property type="entry name" value="Protein kinase-like (PK-like)"/>
    <property type="match status" value="1"/>
</dbReference>
<dbReference type="InterPro" id="IPR011009">
    <property type="entry name" value="Kinase-like_dom_sf"/>
</dbReference>
<dbReference type="EMBL" id="JACHJI010000007">
    <property type="protein sequence ID" value="MBB4900406.1"/>
    <property type="molecule type" value="Genomic_DNA"/>
</dbReference>
<evidence type="ECO:0000313" key="3">
    <source>
        <dbReference type="Proteomes" id="UP000579523"/>
    </source>
</evidence>
<accession>A0A7W7M2X9</accession>
<evidence type="ECO:0000259" key="1">
    <source>
        <dbReference type="Pfam" id="PF01636"/>
    </source>
</evidence>
<sequence length="373" mass="39918">MTVNTVAGAPAPAAGLGASAAVGVLLDRLGLGALAGPDTTTPLGSNQSVTGTTDAGVDVFVKQVDPLKPDARQRFARMRDFEEFAAAHPVPELRTPRLLGFDEAELLIAFSWLRGSETGNALAEDETFPDEMAYRTGRAIGSLHAVGDRAAARAPRPLDTSPPMLPPLAFLEAIPLTTYVLSSGAMLDAWRLLQNDGELRTALAGLRARERSVAQVPAHCDLRLDQLLRHDGDSLYVCDWEEFRLADPARDVGSFAGEWLYRAVLGIPAGSAERAQLSHQDIVDRGVSELARLRGKNTAFWAGYRETSGMSGSEADEVATRATAFAGWHLIDRMIASAEQQSSLDTMNRAASGIGRTALLRPEKFTKAIGLEG</sequence>
<name>A0A7W7M2X9_9ACTN</name>
<proteinExistence type="predicted"/>
<gene>
    <name evidence="2" type="ORF">FHS37_004468</name>
</gene>
<keyword evidence="3" id="KW-1185">Reference proteome</keyword>
<evidence type="ECO:0000313" key="2">
    <source>
        <dbReference type="EMBL" id="MBB4900406.1"/>
    </source>
</evidence>
<dbReference type="Proteomes" id="UP000579523">
    <property type="component" value="Unassembled WGS sequence"/>
</dbReference>
<dbReference type="RefSeq" id="WP_184823920.1">
    <property type="nucleotide sequence ID" value="NZ_BMTK01000016.1"/>
</dbReference>
<dbReference type="InterPro" id="IPR002575">
    <property type="entry name" value="Aminoglycoside_PTrfase"/>
</dbReference>
<reference evidence="2 3" key="1">
    <citation type="submission" date="2020-08" db="EMBL/GenBank/DDBJ databases">
        <title>Genomic Encyclopedia of Type Strains, Phase III (KMG-III): the genomes of soil and plant-associated and newly described type strains.</title>
        <authorList>
            <person name="Whitman W."/>
        </authorList>
    </citation>
    <scope>NUCLEOTIDE SEQUENCE [LARGE SCALE GENOMIC DNA]</scope>
    <source>
        <strain evidence="2 3">CECT 3273</strain>
    </source>
</reference>
<comment type="caution">
    <text evidence="2">The sequence shown here is derived from an EMBL/GenBank/DDBJ whole genome shotgun (WGS) entry which is preliminary data.</text>
</comment>
<dbReference type="NCBIfam" id="NF038156">
    <property type="entry name" value="lant_syn_V_LxmK"/>
    <property type="match status" value="1"/>
</dbReference>